<evidence type="ECO:0000256" key="1">
    <source>
        <dbReference type="ARBA" id="ARBA00022679"/>
    </source>
</evidence>
<dbReference type="PANTHER" id="PTHR46401:SF2">
    <property type="entry name" value="GLYCOSYLTRANSFERASE WBBK-RELATED"/>
    <property type="match status" value="1"/>
</dbReference>
<gene>
    <name evidence="4" type="ORF">DC3_32320</name>
</gene>
<evidence type="ECO:0000256" key="2">
    <source>
        <dbReference type="SAM" id="Phobius"/>
    </source>
</evidence>
<keyword evidence="5" id="KW-1185">Reference proteome</keyword>
<evidence type="ECO:0000313" key="5">
    <source>
        <dbReference type="Proteomes" id="UP000321306"/>
    </source>
</evidence>
<dbReference type="GO" id="GO:0009103">
    <property type="term" value="P:lipopolysaccharide biosynthetic process"/>
    <property type="evidence" value="ECO:0007669"/>
    <property type="project" value="TreeGrafter"/>
</dbReference>
<keyword evidence="2" id="KW-1133">Transmembrane helix</keyword>
<dbReference type="Gene3D" id="3.40.50.2000">
    <property type="entry name" value="Glycogen Phosphorylase B"/>
    <property type="match status" value="2"/>
</dbReference>
<keyword evidence="2" id="KW-0472">Membrane</keyword>
<dbReference type="AlphaFoldDB" id="A0A511N548"/>
<name>A0A511N548_DEIC1</name>
<protein>
    <submittedName>
        <fullName evidence="4">Glycosyltransferase WbuB</fullName>
    </submittedName>
</protein>
<evidence type="ECO:0000259" key="3">
    <source>
        <dbReference type="Pfam" id="PF13579"/>
    </source>
</evidence>
<organism evidence="4 5">
    <name type="scientific">Deinococcus cellulosilyticus (strain DSM 18568 / NBRC 106333 / KACC 11606 / 5516J-15)</name>
    <dbReference type="NCBI Taxonomy" id="1223518"/>
    <lineage>
        <taxon>Bacteria</taxon>
        <taxon>Thermotogati</taxon>
        <taxon>Deinococcota</taxon>
        <taxon>Deinococci</taxon>
        <taxon>Deinococcales</taxon>
        <taxon>Deinococcaceae</taxon>
        <taxon>Deinococcus</taxon>
    </lineage>
</organism>
<feature type="transmembrane region" description="Helical" evidence="2">
    <location>
        <begin position="85"/>
        <end position="102"/>
    </location>
</feature>
<keyword evidence="1 4" id="KW-0808">Transferase</keyword>
<dbReference type="PANTHER" id="PTHR46401">
    <property type="entry name" value="GLYCOSYLTRANSFERASE WBBK-RELATED"/>
    <property type="match status" value="1"/>
</dbReference>
<dbReference type="Proteomes" id="UP000321306">
    <property type="component" value="Unassembled WGS sequence"/>
</dbReference>
<sequence>MIYWINQYALPPGRAGGTRHFEFSVILQELDVPVNVIASDFDLNTREFFVRKRPSDLSVKETTHQGVRFSWVYSSPYRGNDSRRALNMISFAFFLFLHLLFVKTTRETIFIGSTPQIFAALATLLAAKARGIPFILEVRDLWPESLTDLTGKEGLQAKLIRRIAHFLYHQSQRIIVLAKSNIEFLNRNYQVPEEKIAYVPNSVDFVKFQRSSAGHIRQRIPAGRFVVVYAGAHGLANDLSTVLQAAELLQQKDPDVLFILVGNGVEKANLLQEAQTRKLTNVDFWDAIQKEDIPVLLQTAQVGLLTLKDAPVFRFGISPNKFFDYMSMGLPVLTNVQGEVRNVVETLGNGVAVAPEDPQALADGLVDLKRRLHHDPDLGKSGISHVEQHHNRRKLVFELKKLFEEVRSSNATSQKTV</sequence>
<dbReference type="EMBL" id="BJXB01000014">
    <property type="protein sequence ID" value="GEM47597.1"/>
    <property type="molecule type" value="Genomic_DNA"/>
</dbReference>
<keyword evidence="2" id="KW-0812">Transmembrane</keyword>
<dbReference type="SUPFAM" id="SSF53756">
    <property type="entry name" value="UDP-Glycosyltransferase/glycogen phosphorylase"/>
    <property type="match status" value="1"/>
</dbReference>
<feature type="domain" description="Glycosyltransferase subfamily 4-like N-terminal" evidence="3">
    <location>
        <begin position="27"/>
        <end position="201"/>
    </location>
</feature>
<dbReference type="InterPro" id="IPR028098">
    <property type="entry name" value="Glyco_trans_4-like_N"/>
</dbReference>
<dbReference type="Pfam" id="PF13692">
    <property type="entry name" value="Glyco_trans_1_4"/>
    <property type="match status" value="1"/>
</dbReference>
<evidence type="ECO:0000313" key="4">
    <source>
        <dbReference type="EMBL" id="GEM47597.1"/>
    </source>
</evidence>
<dbReference type="RefSeq" id="WP_146885974.1">
    <property type="nucleotide sequence ID" value="NZ_BJXB01000014.1"/>
</dbReference>
<dbReference type="OrthoDB" id="9808602at2"/>
<dbReference type="CDD" id="cd03794">
    <property type="entry name" value="GT4_WbuB-like"/>
    <property type="match status" value="1"/>
</dbReference>
<proteinExistence type="predicted"/>
<dbReference type="Pfam" id="PF13579">
    <property type="entry name" value="Glyco_trans_4_4"/>
    <property type="match status" value="1"/>
</dbReference>
<accession>A0A511N548</accession>
<comment type="caution">
    <text evidence="4">The sequence shown here is derived from an EMBL/GenBank/DDBJ whole genome shotgun (WGS) entry which is preliminary data.</text>
</comment>
<reference evidence="4 5" key="1">
    <citation type="submission" date="2019-07" db="EMBL/GenBank/DDBJ databases">
        <title>Whole genome shotgun sequence of Deinococcus cellulosilyticus NBRC 106333.</title>
        <authorList>
            <person name="Hosoyama A."/>
            <person name="Uohara A."/>
            <person name="Ohji S."/>
            <person name="Ichikawa N."/>
        </authorList>
    </citation>
    <scope>NUCLEOTIDE SEQUENCE [LARGE SCALE GENOMIC DNA]</scope>
    <source>
        <strain evidence="4 5">NBRC 106333</strain>
    </source>
</reference>
<dbReference type="GO" id="GO:0016757">
    <property type="term" value="F:glycosyltransferase activity"/>
    <property type="evidence" value="ECO:0007669"/>
    <property type="project" value="TreeGrafter"/>
</dbReference>